<organism evidence="3 4">
    <name type="scientific">Peredibacter starrii</name>
    <dbReference type="NCBI Taxonomy" id="28202"/>
    <lineage>
        <taxon>Bacteria</taxon>
        <taxon>Pseudomonadati</taxon>
        <taxon>Bdellovibrionota</taxon>
        <taxon>Bacteriovoracia</taxon>
        <taxon>Bacteriovoracales</taxon>
        <taxon>Bacteriovoracaceae</taxon>
        <taxon>Peredibacter</taxon>
    </lineage>
</organism>
<reference evidence="3 4" key="1">
    <citation type="submission" date="2023-11" db="EMBL/GenBank/DDBJ databases">
        <title>Peredibacter starrii A3.12.</title>
        <authorList>
            <person name="Mitchell R.J."/>
        </authorList>
    </citation>
    <scope>NUCLEOTIDE SEQUENCE [LARGE SCALE GENOMIC DNA]</scope>
    <source>
        <strain evidence="3 4">A3.12</strain>
    </source>
</reference>
<proteinExistence type="predicted"/>
<dbReference type="PROSITE" id="PS50914">
    <property type="entry name" value="BON"/>
    <property type="match status" value="1"/>
</dbReference>
<dbReference type="Pfam" id="PF04972">
    <property type="entry name" value="BON"/>
    <property type="match status" value="1"/>
</dbReference>
<evidence type="ECO:0000259" key="2">
    <source>
        <dbReference type="PROSITE" id="PS50914"/>
    </source>
</evidence>
<feature type="region of interest" description="Disordered" evidence="1">
    <location>
        <begin position="1"/>
        <end position="44"/>
    </location>
</feature>
<dbReference type="RefSeq" id="WP_321399687.1">
    <property type="nucleotide sequence ID" value="NZ_CP139487.1"/>
</dbReference>
<keyword evidence="4" id="KW-1185">Reference proteome</keyword>
<sequence>MANSNYSRDRDTQENFNTDGKYDLTGESEFSRDSSVPFDEDEVLTERHYNFDSPLIRGREIMRSRASAPAMNRPDYRGRGPRGYRRSDESIREDVSEALYRNSEVDASEIEVFVADGRVTLKGTVKDRNQKREAESAIENLVGVDDVFNELRIAVADSSPPRKSKGLVEDNITGMN</sequence>
<feature type="compositionally biased region" description="Basic and acidic residues" evidence="1">
    <location>
        <begin position="20"/>
        <end position="32"/>
    </location>
</feature>
<evidence type="ECO:0000313" key="3">
    <source>
        <dbReference type="EMBL" id="WPU66965.1"/>
    </source>
</evidence>
<dbReference type="Proteomes" id="UP001324634">
    <property type="component" value="Chromosome"/>
</dbReference>
<dbReference type="PANTHER" id="PTHR34606">
    <property type="entry name" value="BON DOMAIN-CONTAINING PROTEIN"/>
    <property type="match status" value="1"/>
</dbReference>
<feature type="region of interest" description="Disordered" evidence="1">
    <location>
        <begin position="65"/>
        <end position="90"/>
    </location>
</feature>
<dbReference type="InterPro" id="IPR007055">
    <property type="entry name" value="BON_dom"/>
</dbReference>
<dbReference type="InterPro" id="IPR014004">
    <property type="entry name" value="Transpt-assoc_nodulatn_dom_bac"/>
</dbReference>
<feature type="domain" description="BON" evidence="2">
    <location>
        <begin position="87"/>
        <end position="155"/>
    </location>
</feature>
<dbReference type="SMART" id="SM00749">
    <property type="entry name" value="BON"/>
    <property type="match status" value="1"/>
</dbReference>
<accession>A0AAX4HUW2</accession>
<dbReference type="PANTHER" id="PTHR34606:SF15">
    <property type="entry name" value="BON DOMAIN-CONTAINING PROTEIN"/>
    <property type="match status" value="1"/>
</dbReference>
<evidence type="ECO:0000313" key="4">
    <source>
        <dbReference type="Proteomes" id="UP001324634"/>
    </source>
</evidence>
<gene>
    <name evidence="3" type="ORF">SOO65_09400</name>
</gene>
<dbReference type="AlphaFoldDB" id="A0AAX4HUW2"/>
<dbReference type="EMBL" id="CP139487">
    <property type="protein sequence ID" value="WPU66965.1"/>
    <property type="molecule type" value="Genomic_DNA"/>
</dbReference>
<dbReference type="Gene3D" id="3.30.1340.30">
    <property type="match status" value="1"/>
</dbReference>
<evidence type="ECO:0000256" key="1">
    <source>
        <dbReference type="SAM" id="MobiDB-lite"/>
    </source>
</evidence>
<protein>
    <submittedName>
        <fullName evidence="3">BON domain-containing protein</fullName>
    </submittedName>
</protein>
<dbReference type="KEGG" id="psti:SOO65_09400"/>
<name>A0AAX4HUW2_9BACT</name>
<dbReference type="InterPro" id="IPR051686">
    <property type="entry name" value="Lipoprotein_DolP"/>
</dbReference>